<dbReference type="AlphaFoldDB" id="A0A1H5V4J0"/>
<keyword evidence="4 6" id="KW-1133">Transmembrane helix</keyword>
<dbReference type="PANTHER" id="PTHR12677:SF59">
    <property type="entry name" value="GOLGI APPARATUS MEMBRANE PROTEIN TVP38-RELATED"/>
    <property type="match status" value="1"/>
</dbReference>
<dbReference type="GO" id="GO:0005886">
    <property type="term" value="C:plasma membrane"/>
    <property type="evidence" value="ECO:0007669"/>
    <property type="project" value="UniProtKB-SubCell"/>
</dbReference>
<keyword evidence="5 6" id="KW-0472">Membrane</keyword>
<keyword evidence="2 6" id="KW-1003">Cell membrane</keyword>
<keyword evidence="3 6" id="KW-0812">Transmembrane</keyword>
<dbReference type="Proteomes" id="UP000236742">
    <property type="component" value="Unassembled WGS sequence"/>
</dbReference>
<accession>A0A1H5V4J0</accession>
<feature type="transmembrane region" description="Helical" evidence="6">
    <location>
        <begin position="14"/>
        <end position="35"/>
    </location>
</feature>
<evidence type="ECO:0000259" key="7">
    <source>
        <dbReference type="Pfam" id="PF09335"/>
    </source>
</evidence>
<keyword evidence="9" id="KW-1185">Reference proteome</keyword>
<evidence type="ECO:0000256" key="4">
    <source>
        <dbReference type="ARBA" id="ARBA00022989"/>
    </source>
</evidence>
<evidence type="ECO:0000256" key="5">
    <source>
        <dbReference type="ARBA" id="ARBA00023136"/>
    </source>
</evidence>
<dbReference type="RefSeq" id="WP_104007696.1">
    <property type="nucleotide sequence ID" value="NZ_FNVD01000005.1"/>
</dbReference>
<evidence type="ECO:0000313" key="8">
    <source>
        <dbReference type="EMBL" id="SEF82116.1"/>
    </source>
</evidence>
<feature type="transmembrane region" description="Helical" evidence="6">
    <location>
        <begin position="218"/>
        <end position="239"/>
    </location>
</feature>
<evidence type="ECO:0000256" key="1">
    <source>
        <dbReference type="ARBA" id="ARBA00004651"/>
    </source>
</evidence>
<organism evidence="8 9">
    <name type="scientific">Jhaorihella thermophila</name>
    <dbReference type="NCBI Taxonomy" id="488547"/>
    <lineage>
        <taxon>Bacteria</taxon>
        <taxon>Pseudomonadati</taxon>
        <taxon>Pseudomonadota</taxon>
        <taxon>Alphaproteobacteria</taxon>
        <taxon>Rhodobacterales</taxon>
        <taxon>Paracoccaceae</taxon>
        <taxon>Jhaorihella</taxon>
    </lineage>
</organism>
<dbReference type="InterPro" id="IPR032816">
    <property type="entry name" value="VTT_dom"/>
</dbReference>
<name>A0A1H5V4J0_9RHOB</name>
<dbReference type="OrthoDB" id="9779114at2"/>
<feature type="transmembrane region" description="Helical" evidence="6">
    <location>
        <begin position="146"/>
        <end position="165"/>
    </location>
</feature>
<feature type="transmembrane region" description="Helical" evidence="6">
    <location>
        <begin position="89"/>
        <end position="115"/>
    </location>
</feature>
<evidence type="ECO:0000256" key="6">
    <source>
        <dbReference type="RuleBase" id="RU366058"/>
    </source>
</evidence>
<dbReference type="InterPro" id="IPR015414">
    <property type="entry name" value="TMEM64"/>
</dbReference>
<evidence type="ECO:0000313" key="9">
    <source>
        <dbReference type="Proteomes" id="UP000236742"/>
    </source>
</evidence>
<feature type="transmembrane region" description="Helical" evidence="6">
    <location>
        <begin position="177"/>
        <end position="197"/>
    </location>
</feature>
<reference evidence="8 9" key="1">
    <citation type="submission" date="2016-10" db="EMBL/GenBank/DDBJ databases">
        <authorList>
            <person name="de Groot N.N."/>
        </authorList>
    </citation>
    <scope>NUCLEOTIDE SEQUENCE [LARGE SCALE GENOMIC DNA]</scope>
    <source>
        <strain evidence="8 9">DSM 23413</strain>
    </source>
</reference>
<protein>
    <recommendedName>
        <fullName evidence="6">TVP38/TMEM64 family membrane protein</fullName>
    </recommendedName>
</protein>
<dbReference type="Pfam" id="PF09335">
    <property type="entry name" value="VTT_dom"/>
    <property type="match status" value="1"/>
</dbReference>
<sequence>MTTESETLPPRRGWLRHLPLAVIAVVAVVGAITLRDQLGFETLRAHREALLAFRDAHYAAMAAIFLGAYVLIVAFSLPGAAVASMTGGFLFGLVAGTALNVASATIGATAIFLAARWGIGATLSERLENVGGAAAKVRENLRKNEISVLLLMRLVPAVPFFVANLVPAMVGVSLRNFVWTTAVGIIPGAIVYTWIGVGLGEVFSRGESPDLSILREPYILGPLAGLCLLAALPMVVRWVRSRKTKD</sequence>
<proteinExistence type="inferred from homology"/>
<gene>
    <name evidence="8" type="ORF">SAMN05421751_105143</name>
</gene>
<dbReference type="EMBL" id="FNVD01000005">
    <property type="protein sequence ID" value="SEF82116.1"/>
    <property type="molecule type" value="Genomic_DNA"/>
</dbReference>
<feature type="transmembrane region" description="Helical" evidence="6">
    <location>
        <begin position="56"/>
        <end position="77"/>
    </location>
</feature>
<evidence type="ECO:0000256" key="2">
    <source>
        <dbReference type="ARBA" id="ARBA00022475"/>
    </source>
</evidence>
<dbReference type="PANTHER" id="PTHR12677">
    <property type="entry name" value="GOLGI APPARATUS MEMBRANE PROTEIN TVP38-RELATED"/>
    <property type="match status" value="1"/>
</dbReference>
<comment type="similarity">
    <text evidence="6">Belongs to the TVP38/TMEM64 family.</text>
</comment>
<feature type="domain" description="VTT" evidence="7">
    <location>
        <begin position="78"/>
        <end position="196"/>
    </location>
</feature>
<evidence type="ECO:0000256" key="3">
    <source>
        <dbReference type="ARBA" id="ARBA00022692"/>
    </source>
</evidence>
<comment type="subcellular location">
    <subcellularLocation>
        <location evidence="1 6">Cell membrane</location>
        <topology evidence="1 6">Multi-pass membrane protein</topology>
    </subcellularLocation>
</comment>